<comment type="subcellular location">
    <subcellularLocation>
        <location evidence="1">Cell membrane</location>
        <topology evidence="1">Multi-pass membrane protein</topology>
    </subcellularLocation>
</comment>
<evidence type="ECO:0000256" key="8">
    <source>
        <dbReference type="ARBA" id="ARBA00023224"/>
    </source>
</evidence>
<reference evidence="11" key="1">
    <citation type="submission" date="2020-04" db="EMBL/GenBank/DDBJ databases">
        <authorList>
            <person name="Neveu A P."/>
        </authorList>
    </citation>
    <scope>NUCLEOTIDE SEQUENCE</scope>
    <source>
        <tissue evidence="11">Whole embryo</tissue>
    </source>
</reference>
<evidence type="ECO:0000256" key="4">
    <source>
        <dbReference type="ARBA" id="ARBA00022989"/>
    </source>
</evidence>
<evidence type="ECO:0000256" key="2">
    <source>
        <dbReference type="ARBA" id="ARBA00022475"/>
    </source>
</evidence>
<gene>
    <name evidence="11" type="primary">Htr6-002</name>
</gene>
<feature type="domain" description="G-protein coupled receptors family 1 profile" evidence="10">
    <location>
        <begin position="62"/>
        <end position="316"/>
    </location>
</feature>
<evidence type="ECO:0000256" key="5">
    <source>
        <dbReference type="ARBA" id="ARBA00023040"/>
    </source>
</evidence>
<evidence type="ECO:0000313" key="11">
    <source>
        <dbReference type="EMBL" id="CAB3254766.1"/>
    </source>
</evidence>
<feature type="transmembrane region" description="Helical" evidence="9">
    <location>
        <begin position="300"/>
        <end position="319"/>
    </location>
</feature>
<keyword evidence="5" id="KW-0297">G-protein coupled receptor</keyword>
<evidence type="ECO:0000256" key="3">
    <source>
        <dbReference type="ARBA" id="ARBA00022692"/>
    </source>
</evidence>
<keyword evidence="3 9" id="KW-0812">Transmembrane</keyword>
<dbReference type="PANTHER" id="PTHR24228:SF59">
    <property type="entry name" value="NEUROPEPTIDE RECEPTOR 15"/>
    <property type="match status" value="1"/>
</dbReference>
<dbReference type="EMBL" id="LR785888">
    <property type="protein sequence ID" value="CAB3254766.1"/>
    <property type="molecule type" value="mRNA"/>
</dbReference>
<keyword evidence="2" id="KW-1003">Cell membrane</keyword>
<feature type="transmembrane region" description="Helical" evidence="9">
    <location>
        <begin position="49"/>
        <end position="71"/>
    </location>
</feature>
<proteinExistence type="evidence at transcript level"/>
<feature type="transmembrane region" description="Helical" evidence="9">
    <location>
        <begin position="268"/>
        <end position="288"/>
    </location>
</feature>
<name>A0A6F9DFD9_9ASCI</name>
<feature type="transmembrane region" description="Helical" evidence="9">
    <location>
        <begin position="83"/>
        <end position="108"/>
    </location>
</feature>
<dbReference type="GO" id="GO:0005886">
    <property type="term" value="C:plasma membrane"/>
    <property type="evidence" value="ECO:0007669"/>
    <property type="project" value="UniProtKB-SubCell"/>
</dbReference>
<dbReference type="InterPro" id="IPR017452">
    <property type="entry name" value="GPCR_Rhodpsn_7TM"/>
</dbReference>
<keyword evidence="8" id="KW-0807">Transducer</keyword>
<dbReference type="CDD" id="cd00637">
    <property type="entry name" value="7tm_classA_rhodopsin-like"/>
    <property type="match status" value="1"/>
</dbReference>
<dbReference type="Pfam" id="PF00001">
    <property type="entry name" value="7tm_1"/>
    <property type="match status" value="1"/>
</dbReference>
<dbReference type="PANTHER" id="PTHR24228">
    <property type="entry name" value="B2 BRADYKININ RECEPTOR/ANGIOTENSIN II RECEPTOR"/>
    <property type="match status" value="1"/>
</dbReference>
<sequence>MSTLLFNITVATLTTLDEHHDELETHGHHDHSHDHHWEDRSQAEIGIEVFFLALIAIVGTFGNLILILSIVILKRVHKNGNIFLVNLAAADMLVSCVCVPIVAANAALGMNVLPEIGCTIMGYLTIVCWANSLSNLAFIAANRYWAVVHYESHSRYFSKKRTIAMVLVTWLWANLLIMPVLTGWSKLEFDAKMMMCSWHDTETPAFNACMMVAVFIPVIIIIVCYWRLVHSVRKRGKWVRSISQTCSAQSQGTNKKTVRKEVDLMKTLGVTVAVFLLFWLPYGLMLSINPEQIPAIGEKIIAWLALSSSSVNFIIYGVMNPVYRRGYVKLWNRVRHCTCKRFKADNDSSSTFSVKQTKRMSTASQAHRKVSRLSTPQLNFGFNSGVSSKDFSDDRQCKSVA</sequence>
<organism evidence="11">
    <name type="scientific">Phallusia mammillata</name>
    <dbReference type="NCBI Taxonomy" id="59560"/>
    <lineage>
        <taxon>Eukaryota</taxon>
        <taxon>Metazoa</taxon>
        <taxon>Chordata</taxon>
        <taxon>Tunicata</taxon>
        <taxon>Ascidiacea</taxon>
        <taxon>Phlebobranchia</taxon>
        <taxon>Ascidiidae</taxon>
        <taxon>Phallusia</taxon>
    </lineage>
</organism>
<keyword evidence="7 11" id="KW-0675">Receptor</keyword>
<dbReference type="PRINTS" id="PR00237">
    <property type="entry name" value="GPCRRHODOPSN"/>
</dbReference>
<dbReference type="SUPFAM" id="SSF81321">
    <property type="entry name" value="Family A G protein-coupled receptor-like"/>
    <property type="match status" value="1"/>
</dbReference>
<feature type="transmembrane region" description="Helical" evidence="9">
    <location>
        <begin position="120"/>
        <end position="141"/>
    </location>
</feature>
<dbReference type="InterPro" id="IPR000276">
    <property type="entry name" value="GPCR_Rhodpsn"/>
</dbReference>
<evidence type="ECO:0000256" key="1">
    <source>
        <dbReference type="ARBA" id="ARBA00004651"/>
    </source>
</evidence>
<evidence type="ECO:0000256" key="9">
    <source>
        <dbReference type="SAM" id="Phobius"/>
    </source>
</evidence>
<accession>A0A6F9DFD9</accession>
<dbReference type="SMART" id="SM01381">
    <property type="entry name" value="7TM_GPCR_Srsx"/>
    <property type="match status" value="1"/>
</dbReference>
<evidence type="ECO:0000256" key="7">
    <source>
        <dbReference type="ARBA" id="ARBA00023170"/>
    </source>
</evidence>
<dbReference type="PROSITE" id="PS50262">
    <property type="entry name" value="G_PROTEIN_RECEP_F1_2"/>
    <property type="match status" value="1"/>
</dbReference>
<dbReference type="AlphaFoldDB" id="A0A6F9DFD9"/>
<keyword evidence="6 9" id="KW-0472">Membrane</keyword>
<evidence type="ECO:0000256" key="6">
    <source>
        <dbReference type="ARBA" id="ARBA00023136"/>
    </source>
</evidence>
<dbReference type="GO" id="GO:0004930">
    <property type="term" value="F:G protein-coupled receptor activity"/>
    <property type="evidence" value="ECO:0007669"/>
    <property type="project" value="UniProtKB-KW"/>
</dbReference>
<protein>
    <submittedName>
        <fullName evidence="11">5-hydroxytryptamine receptor-like</fullName>
    </submittedName>
</protein>
<keyword evidence="4 9" id="KW-1133">Transmembrane helix</keyword>
<feature type="transmembrane region" description="Helical" evidence="9">
    <location>
        <begin position="205"/>
        <end position="228"/>
    </location>
</feature>
<evidence type="ECO:0000259" key="10">
    <source>
        <dbReference type="PROSITE" id="PS50262"/>
    </source>
</evidence>
<feature type="transmembrane region" description="Helical" evidence="9">
    <location>
        <begin position="162"/>
        <end position="185"/>
    </location>
</feature>
<dbReference type="Gene3D" id="1.20.1070.10">
    <property type="entry name" value="Rhodopsin 7-helix transmembrane proteins"/>
    <property type="match status" value="1"/>
</dbReference>